<dbReference type="InterPro" id="IPR006913">
    <property type="entry name" value="CENP-V/GFA"/>
</dbReference>
<organism evidence="6 7">
    <name type="scientific">Zopfia rhizophila CBS 207.26</name>
    <dbReference type="NCBI Taxonomy" id="1314779"/>
    <lineage>
        <taxon>Eukaryota</taxon>
        <taxon>Fungi</taxon>
        <taxon>Dikarya</taxon>
        <taxon>Ascomycota</taxon>
        <taxon>Pezizomycotina</taxon>
        <taxon>Dothideomycetes</taxon>
        <taxon>Dothideomycetes incertae sedis</taxon>
        <taxon>Zopfiaceae</taxon>
        <taxon>Zopfia</taxon>
    </lineage>
</organism>
<evidence type="ECO:0000256" key="2">
    <source>
        <dbReference type="ARBA" id="ARBA00022723"/>
    </source>
</evidence>
<accession>A0A6A6DMF4</accession>
<comment type="similarity">
    <text evidence="1">Belongs to the Gfa family.</text>
</comment>
<evidence type="ECO:0000259" key="5">
    <source>
        <dbReference type="PROSITE" id="PS51891"/>
    </source>
</evidence>
<keyword evidence="7" id="KW-1185">Reference proteome</keyword>
<dbReference type="GO" id="GO:0046872">
    <property type="term" value="F:metal ion binding"/>
    <property type="evidence" value="ECO:0007669"/>
    <property type="project" value="UniProtKB-KW"/>
</dbReference>
<evidence type="ECO:0000256" key="3">
    <source>
        <dbReference type="ARBA" id="ARBA00022833"/>
    </source>
</evidence>
<evidence type="ECO:0000313" key="7">
    <source>
        <dbReference type="Proteomes" id="UP000800200"/>
    </source>
</evidence>
<keyword evidence="4" id="KW-0456">Lyase</keyword>
<dbReference type="PANTHER" id="PTHR33337">
    <property type="entry name" value="GFA DOMAIN-CONTAINING PROTEIN"/>
    <property type="match status" value="1"/>
</dbReference>
<dbReference type="GO" id="GO:0016846">
    <property type="term" value="F:carbon-sulfur lyase activity"/>
    <property type="evidence" value="ECO:0007669"/>
    <property type="project" value="InterPro"/>
</dbReference>
<reference evidence="6" key="1">
    <citation type="journal article" date="2020" name="Stud. Mycol.">
        <title>101 Dothideomycetes genomes: a test case for predicting lifestyles and emergence of pathogens.</title>
        <authorList>
            <person name="Haridas S."/>
            <person name="Albert R."/>
            <person name="Binder M."/>
            <person name="Bloem J."/>
            <person name="Labutti K."/>
            <person name="Salamov A."/>
            <person name="Andreopoulos B."/>
            <person name="Baker S."/>
            <person name="Barry K."/>
            <person name="Bills G."/>
            <person name="Bluhm B."/>
            <person name="Cannon C."/>
            <person name="Castanera R."/>
            <person name="Culley D."/>
            <person name="Daum C."/>
            <person name="Ezra D."/>
            <person name="Gonzalez J."/>
            <person name="Henrissat B."/>
            <person name="Kuo A."/>
            <person name="Liang C."/>
            <person name="Lipzen A."/>
            <person name="Lutzoni F."/>
            <person name="Magnuson J."/>
            <person name="Mondo S."/>
            <person name="Nolan M."/>
            <person name="Ohm R."/>
            <person name="Pangilinan J."/>
            <person name="Park H.-J."/>
            <person name="Ramirez L."/>
            <person name="Alfaro M."/>
            <person name="Sun H."/>
            <person name="Tritt A."/>
            <person name="Yoshinaga Y."/>
            <person name="Zwiers L.-H."/>
            <person name="Turgeon B."/>
            <person name="Goodwin S."/>
            <person name="Spatafora J."/>
            <person name="Crous P."/>
            <person name="Grigoriev I."/>
        </authorList>
    </citation>
    <scope>NUCLEOTIDE SEQUENCE</scope>
    <source>
        <strain evidence="6">CBS 207.26</strain>
    </source>
</reference>
<dbReference type="AlphaFoldDB" id="A0A6A6DMF4"/>
<keyword evidence="3" id="KW-0862">Zinc</keyword>
<dbReference type="PANTHER" id="PTHR33337:SF3">
    <property type="entry name" value="CENP-V_GFA DOMAIN-CONTAINING PROTEIN"/>
    <property type="match status" value="1"/>
</dbReference>
<feature type="domain" description="CENP-V/GFA" evidence="5">
    <location>
        <begin position="1"/>
        <end position="129"/>
    </location>
</feature>
<sequence length="136" mass="14716">MNGSCQCGAVTFTTPTPTPLSLYHCHCLDCRKQSASAFGTSAIFPFFKLPDNPAISHFSRQCESGRSQNCYFCNKCGTRLLHAHVVEGGEPKGVAVKGGTLAGLKWEGAKHIFCRSAVVPIPKGVERWEAEPDSDK</sequence>
<proteinExistence type="inferred from homology"/>
<name>A0A6A6DMF4_9PEZI</name>
<gene>
    <name evidence="6" type="ORF">K469DRAFT_303033</name>
</gene>
<dbReference type="Pfam" id="PF04828">
    <property type="entry name" value="GFA"/>
    <property type="match status" value="1"/>
</dbReference>
<dbReference type="SUPFAM" id="SSF51316">
    <property type="entry name" value="Mss4-like"/>
    <property type="match status" value="1"/>
</dbReference>
<dbReference type="InterPro" id="IPR011057">
    <property type="entry name" value="Mss4-like_sf"/>
</dbReference>
<evidence type="ECO:0000313" key="6">
    <source>
        <dbReference type="EMBL" id="KAF2179409.1"/>
    </source>
</evidence>
<dbReference type="PROSITE" id="PS51891">
    <property type="entry name" value="CENP_V_GFA"/>
    <property type="match status" value="1"/>
</dbReference>
<dbReference type="Proteomes" id="UP000800200">
    <property type="component" value="Unassembled WGS sequence"/>
</dbReference>
<dbReference type="EMBL" id="ML994667">
    <property type="protein sequence ID" value="KAF2179409.1"/>
    <property type="molecule type" value="Genomic_DNA"/>
</dbReference>
<dbReference type="OrthoDB" id="5290969at2759"/>
<protein>
    <recommendedName>
        <fullName evidence="5">CENP-V/GFA domain-containing protein</fullName>
    </recommendedName>
</protein>
<evidence type="ECO:0000256" key="1">
    <source>
        <dbReference type="ARBA" id="ARBA00005495"/>
    </source>
</evidence>
<dbReference type="Gene3D" id="3.90.1590.10">
    <property type="entry name" value="glutathione-dependent formaldehyde- activating enzyme (gfa)"/>
    <property type="match status" value="1"/>
</dbReference>
<evidence type="ECO:0000256" key="4">
    <source>
        <dbReference type="ARBA" id="ARBA00023239"/>
    </source>
</evidence>
<keyword evidence="2" id="KW-0479">Metal-binding</keyword>